<dbReference type="GeneID" id="32894892"/>
<keyword evidence="4" id="KW-1185">Reference proteome</keyword>
<dbReference type="GO" id="GO:0016740">
    <property type="term" value="F:transferase activity"/>
    <property type="evidence" value="ECO:0007669"/>
    <property type="project" value="UniProtKB-KW"/>
</dbReference>
<dbReference type="InterPro" id="IPR002376">
    <property type="entry name" value="Formyl_transf_N"/>
</dbReference>
<dbReference type="KEGG" id="naj:B1756_12405"/>
<dbReference type="OrthoDB" id="168093at2157"/>
<dbReference type="AlphaFoldDB" id="A0A2Z2HTC6"/>
<evidence type="ECO:0000313" key="4">
    <source>
        <dbReference type="Proteomes" id="UP000250088"/>
    </source>
</evidence>
<feature type="region of interest" description="Disordered" evidence="1">
    <location>
        <begin position="286"/>
        <end position="319"/>
    </location>
</feature>
<gene>
    <name evidence="3" type="ORF">B1756_12405</name>
</gene>
<dbReference type="RefSeq" id="WP_086888824.1">
    <property type="nucleotide sequence ID" value="NZ_CP019893.1"/>
</dbReference>
<evidence type="ECO:0000256" key="1">
    <source>
        <dbReference type="SAM" id="MobiDB-lite"/>
    </source>
</evidence>
<evidence type="ECO:0000259" key="2">
    <source>
        <dbReference type="Pfam" id="PF00551"/>
    </source>
</evidence>
<dbReference type="Gene3D" id="3.40.50.170">
    <property type="entry name" value="Formyl transferase, N-terminal domain"/>
    <property type="match status" value="1"/>
</dbReference>
<dbReference type="Pfam" id="PF00551">
    <property type="entry name" value="Formyl_trans_N"/>
    <property type="match status" value="1"/>
</dbReference>
<feature type="domain" description="Formyl transferase N-terminal" evidence="2">
    <location>
        <begin position="134"/>
        <end position="230"/>
    </location>
</feature>
<organism evidence="3 4">
    <name type="scientific">Natrarchaeobaculum aegyptiacum</name>
    <dbReference type="NCBI Taxonomy" id="745377"/>
    <lineage>
        <taxon>Archaea</taxon>
        <taxon>Methanobacteriati</taxon>
        <taxon>Methanobacteriota</taxon>
        <taxon>Stenosarchaea group</taxon>
        <taxon>Halobacteria</taxon>
        <taxon>Halobacteriales</taxon>
        <taxon>Natrialbaceae</taxon>
        <taxon>Natrarchaeobaculum</taxon>
    </lineage>
</organism>
<accession>A0A2Z2HTC6</accession>
<dbReference type="EMBL" id="CP019893">
    <property type="protein sequence ID" value="ARS90450.1"/>
    <property type="molecule type" value="Genomic_DNA"/>
</dbReference>
<dbReference type="SUPFAM" id="SSF53328">
    <property type="entry name" value="Formyltransferase"/>
    <property type="match status" value="1"/>
</dbReference>
<proteinExistence type="predicted"/>
<dbReference type="InterPro" id="IPR036477">
    <property type="entry name" value="Formyl_transf_N_sf"/>
</dbReference>
<name>A0A2Z2HTC6_9EURY</name>
<reference evidence="4" key="1">
    <citation type="submission" date="2017-02" db="EMBL/GenBank/DDBJ databases">
        <title>Natronthermophilus aegyptiacus gen. nov.,sp. nov., an aerobic, extremely halophilic alkalithermophilic archaeon isolated from the athalassohaline Wadi An Natrun, Egypt.</title>
        <authorList>
            <person name="Zhao B."/>
        </authorList>
    </citation>
    <scope>NUCLEOTIDE SEQUENCE [LARGE SCALE GENOMIC DNA]</scope>
    <source>
        <strain evidence="4">JW/NM-HA 15</strain>
    </source>
</reference>
<keyword evidence="3" id="KW-0808">Transferase</keyword>
<evidence type="ECO:0000313" key="3">
    <source>
        <dbReference type="EMBL" id="ARS90450.1"/>
    </source>
</evidence>
<sequence length="319" mass="36017">MDGSDQVRVGILAEPWLYEWQVRALETLRDDPHVDLAIVVRNDGTREYQAESWNRKSRITLDDVREFLALLETEKAWTLVLAERAVARILGDEQTLWHRHSVENVECLRDVDIVGCTPHTDGSWNELPAPAVDLLAERCDVVVRFGFGLVRGDVLTAPEHGVISFHPADIRRYRGMGPPAIFHDGRGRAGTTLQRLNESIDGGEIVAFEEVSLEGCYTLWDVFDRLATLQIDLLGEGLANLRDPTFEPTAVPEEQLGAFYYRDQRRQPAFAARVLAKNLSGRLRRRLERGGTDPADRAVTELEVERSGRQPPRRSADDD</sequence>
<feature type="compositionally biased region" description="Basic and acidic residues" evidence="1">
    <location>
        <begin position="288"/>
        <end position="319"/>
    </location>
</feature>
<dbReference type="Proteomes" id="UP000250088">
    <property type="component" value="Chromosome"/>
</dbReference>
<protein>
    <submittedName>
        <fullName evidence="3">Methionyl-tRNA formyltransferase</fullName>
    </submittedName>
</protein>